<dbReference type="Proteomes" id="UP000885936">
    <property type="component" value="Unassembled WGS sequence"/>
</dbReference>
<dbReference type="AlphaFoldDB" id="A0A7J2S2Z9"/>
<sequence>MTRARILLLADESEKEPGKTDKEISEALGVCMRTVA</sequence>
<evidence type="ECO:0000313" key="1">
    <source>
        <dbReference type="EMBL" id="HEC57836.1"/>
    </source>
</evidence>
<name>A0A7J2S2Z9_9EURY</name>
<gene>
    <name evidence="1" type="ORF">ENI32_08220</name>
</gene>
<proteinExistence type="predicted"/>
<comment type="caution">
    <text evidence="1">The sequence shown here is derived from an EMBL/GenBank/DDBJ whole genome shotgun (WGS) entry which is preliminary data.</text>
</comment>
<reference evidence="1" key="1">
    <citation type="journal article" date="2020" name="mSystems">
        <title>Genome- and Community-Level Interaction Insights into Carbon Utilization and Element Cycling Functions of Hydrothermarchaeota in Hydrothermal Sediment.</title>
        <authorList>
            <person name="Zhou Z."/>
            <person name="Liu Y."/>
            <person name="Xu W."/>
            <person name="Pan J."/>
            <person name="Luo Z.H."/>
            <person name="Li M."/>
        </authorList>
    </citation>
    <scope>NUCLEOTIDE SEQUENCE [LARGE SCALE GENOMIC DNA]</scope>
    <source>
        <strain evidence="1">HyVt-386</strain>
    </source>
</reference>
<dbReference type="EMBL" id="DRIE01000133">
    <property type="protein sequence ID" value="HEC57836.1"/>
    <property type="molecule type" value="Genomic_DNA"/>
</dbReference>
<protein>
    <submittedName>
        <fullName evidence="1">Helix-turn-helix domain-containing protein</fullName>
    </submittedName>
</protein>
<accession>A0A7J2S2Z9</accession>
<organism evidence="1">
    <name type="scientific">Candidatus Syntropharchaeum butanivorans</name>
    <dbReference type="NCBI Taxonomy" id="1839936"/>
    <lineage>
        <taxon>Archaea</taxon>
        <taxon>Methanobacteriati</taxon>
        <taxon>Methanobacteriota</taxon>
        <taxon>Stenosarchaea group</taxon>
        <taxon>Methanomicrobia</taxon>
        <taxon>Methanosarcinales</taxon>
        <taxon>ANME-2 cluster</taxon>
        <taxon>Candidatus Syntropharchaeum</taxon>
    </lineage>
</organism>
<dbReference type="Pfam" id="PF13384">
    <property type="entry name" value="HTH_23"/>
    <property type="match status" value="1"/>
</dbReference>